<feature type="domain" description="Cation efflux protein transmembrane" evidence="8">
    <location>
        <begin position="9"/>
        <end position="208"/>
    </location>
</feature>
<accession>A0A7T6Z0J6</accession>
<evidence type="ECO:0000256" key="7">
    <source>
        <dbReference type="SAM" id="Phobius"/>
    </source>
</evidence>
<comment type="subcellular location">
    <subcellularLocation>
        <location evidence="1">Membrane</location>
        <topology evidence="1">Multi-pass membrane protein</topology>
    </subcellularLocation>
</comment>
<feature type="transmembrane region" description="Helical" evidence="7">
    <location>
        <begin position="35"/>
        <end position="56"/>
    </location>
</feature>
<dbReference type="GO" id="GO:0006882">
    <property type="term" value="P:intracellular zinc ion homeostasis"/>
    <property type="evidence" value="ECO:0007669"/>
    <property type="project" value="TreeGrafter"/>
</dbReference>
<dbReference type="InterPro" id="IPR027469">
    <property type="entry name" value="Cation_efflux_TMD_sf"/>
</dbReference>
<name>A0A7T6Z0J6_9BACI</name>
<dbReference type="GO" id="GO:0015093">
    <property type="term" value="F:ferrous iron transmembrane transporter activity"/>
    <property type="evidence" value="ECO:0007669"/>
    <property type="project" value="TreeGrafter"/>
</dbReference>
<evidence type="ECO:0000256" key="3">
    <source>
        <dbReference type="ARBA" id="ARBA00022448"/>
    </source>
</evidence>
<keyword evidence="4 7" id="KW-0812">Transmembrane</keyword>
<dbReference type="Gene3D" id="1.20.1510.10">
    <property type="entry name" value="Cation efflux protein transmembrane domain"/>
    <property type="match status" value="1"/>
</dbReference>
<feature type="transmembrane region" description="Helical" evidence="7">
    <location>
        <begin position="108"/>
        <end position="127"/>
    </location>
</feature>
<protein>
    <submittedName>
        <fullName evidence="9">Cation diffusion facilitator family transporter</fullName>
    </submittedName>
</protein>
<evidence type="ECO:0000313" key="10">
    <source>
        <dbReference type="Proteomes" id="UP000595823"/>
    </source>
</evidence>
<feature type="transmembrane region" description="Helical" evidence="7">
    <location>
        <begin position="148"/>
        <end position="167"/>
    </location>
</feature>
<keyword evidence="6 7" id="KW-0472">Membrane</keyword>
<dbReference type="RefSeq" id="WP_200126662.1">
    <property type="nucleotide sequence ID" value="NZ_CP054705.1"/>
</dbReference>
<dbReference type="InterPro" id="IPR050291">
    <property type="entry name" value="CDF_Transporter"/>
</dbReference>
<dbReference type="GO" id="GO:0015341">
    <property type="term" value="F:zinc efflux antiporter activity"/>
    <property type="evidence" value="ECO:0007669"/>
    <property type="project" value="TreeGrafter"/>
</dbReference>
<evidence type="ECO:0000256" key="5">
    <source>
        <dbReference type="ARBA" id="ARBA00022989"/>
    </source>
</evidence>
<evidence type="ECO:0000256" key="1">
    <source>
        <dbReference type="ARBA" id="ARBA00004141"/>
    </source>
</evidence>
<evidence type="ECO:0000256" key="4">
    <source>
        <dbReference type="ARBA" id="ARBA00022692"/>
    </source>
</evidence>
<dbReference type="Pfam" id="PF01545">
    <property type="entry name" value="Cation_efflux"/>
    <property type="match status" value="1"/>
</dbReference>
<dbReference type="EMBL" id="CP054705">
    <property type="protein sequence ID" value="QQK74457.1"/>
    <property type="molecule type" value="Genomic_DNA"/>
</dbReference>
<dbReference type="Proteomes" id="UP000595823">
    <property type="component" value="Chromosome"/>
</dbReference>
<evidence type="ECO:0000259" key="8">
    <source>
        <dbReference type="Pfam" id="PF01545"/>
    </source>
</evidence>
<proteinExistence type="inferred from homology"/>
<feature type="transmembrane region" description="Helical" evidence="7">
    <location>
        <begin position="77"/>
        <end position="102"/>
    </location>
</feature>
<dbReference type="PANTHER" id="PTHR43840">
    <property type="entry name" value="MITOCHONDRIAL METAL TRANSPORTER 1-RELATED"/>
    <property type="match status" value="1"/>
</dbReference>
<dbReference type="InterPro" id="IPR002524">
    <property type="entry name" value="Cation_efflux"/>
</dbReference>
<organism evidence="9 10">
    <name type="scientific">Salicibibacter cibarius</name>
    <dbReference type="NCBI Taxonomy" id="2743000"/>
    <lineage>
        <taxon>Bacteria</taxon>
        <taxon>Bacillati</taxon>
        <taxon>Bacillota</taxon>
        <taxon>Bacilli</taxon>
        <taxon>Bacillales</taxon>
        <taxon>Bacillaceae</taxon>
        <taxon>Salicibibacter</taxon>
    </lineage>
</organism>
<evidence type="ECO:0000313" key="9">
    <source>
        <dbReference type="EMBL" id="QQK74457.1"/>
    </source>
</evidence>
<feature type="transmembrane region" description="Helical" evidence="7">
    <location>
        <begin position="7"/>
        <end position="29"/>
    </location>
</feature>
<gene>
    <name evidence="9" type="ORF">HUG15_01760</name>
</gene>
<dbReference type="GO" id="GO:0015086">
    <property type="term" value="F:cadmium ion transmembrane transporter activity"/>
    <property type="evidence" value="ECO:0007669"/>
    <property type="project" value="TreeGrafter"/>
</dbReference>
<keyword evidence="3" id="KW-0813">Transport</keyword>
<feature type="transmembrane region" description="Helical" evidence="7">
    <location>
        <begin position="179"/>
        <end position="200"/>
    </location>
</feature>
<sequence>MNTSVSRILFVSTASAFAFAVIGIVWGIYSSSQMILFDGLYSIISLVMSLMAILASQYINKDDEKKFPFGKTAIQPMIVVMQAIVMGLLCVSALTSSVIALLTGGREIAVGSALLYGVFSLVFCFVVQRFFSKNKHRSEFIRSEAAQWFMDTILSSAVVLGFLLALFLDNTSWAFVINYIDPTMVLLAGLYFLSVPFRLIRKNGKELLMMTPDQDLFNNIRFEMAALEQKYNIQDSWLRMAKMSDVLYLDIDIIVTNDSAISTIEDSDMFREEFQQQLDQYDVIPWVTIAFTKEKKWAE</sequence>
<evidence type="ECO:0000256" key="6">
    <source>
        <dbReference type="ARBA" id="ARBA00023136"/>
    </source>
</evidence>
<dbReference type="GO" id="GO:0005886">
    <property type="term" value="C:plasma membrane"/>
    <property type="evidence" value="ECO:0007669"/>
    <property type="project" value="TreeGrafter"/>
</dbReference>
<dbReference type="InterPro" id="IPR058533">
    <property type="entry name" value="Cation_efflux_TM"/>
</dbReference>
<keyword evidence="10" id="KW-1185">Reference proteome</keyword>
<keyword evidence="5 7" id="KW-1133">Transmembrane helix</keyword>
<dbReference type="PANTHER" id="PTHR43840:SF15">
    <property type="entry name" value="MITOCHONDRIAL METAL TRANSPORTER 1-RELATED"/>
    <property type="match status" value="1"/>
</dbReference>
<reference evidence="9 10" key="1">
    <citation type="submission" date="2020-06" db="EMBL/GenBank/DDBJ databases">
        <title>Genomic analysis of Salicibibacter sp. NKC5-3.</title>
        <authorList>
            <person name="Oh Y.J."/>
        </authorList>
    </citation>
    <scope>NUCLEOTIDE SEQUENCE [LARGE SCALE GENOMIC DNA]</scope>
    <source>
        <strain evidence="9 10">NKC5-3</strain>
    </source>
</reference>
<evidence type="ECO:0000256" key="2">
    <source>
        <dbReference type="ARBA" id="ARBA00008114"/>
    </source>
</evidence>
<dbReference type="AlphaFoldDB" id="A0A7T6Z0J6"/>
<dbReference type="SUPFAM" id="SSF161111">
    <property type="entry name" value="Cation efflux protein transmembrane domain-like"/>
    <property type="match status" value="1"/>
</dbReference>
<dbReference type="KEGG" id="scia:HUG15_01760"/>
<comment type="similarity">
    <text evidence="2">Belongs to the cation diffusion facilitator (CDF) transporter (TC 2.A.4) family.</text>
</comment>
<dbReference type="NCBIfam" id="TIGR01297">
    <property type="entry name" value="CDF"/>
    <property type="match status" value="1"/>
</dbReference>